<evidence type="ECO:0000313" key="3">
    <source>
        <dbReference type="Proteomes" id="UP000003835"/>
    </source>
</evidence>
<dbReference type="RefSeq" id="WP_006105260.1">
    <property type="nucleotide sequence ID" value="NZ_DS989869.1"/>
</dbReference>
<gene>
    <name evidence="2" type="ORF">MC7420_6906</name>
</gene>
<keyword evidence="3" id="KW-1185">Reference proteome</keyword>
<dbReference type="EMBL" id="DS989869">
    <property type="protein sequence ID" value="EDX71820.1"/>
    <property type="molecule type" value="Genomic_DNA"/>
</dbReference>
<evidence type="ECO:0000256" key="1">
    <source>
        <dbReference type="SAM" id="MobiDB-lite"/>
    </source>
</evidence>
<protein>
    <submittedName>
        <fullName evidence="2">Uncharacterized protein</fullName>
    </submittedName>
</protein>
<reference evidence="2 3" key="1">
    <citation type="submission" date="2008-07" db="EMBL/GenBank/DDBJ databases">
        <authorList>
            <person name="Tandeau de Marsac N."/>
            <person name="Ferriera S."/>
            <person name="Johnson J."/>
            <person name="Kravitz S."/>
            <person name="Beeson K."/>
            <person name="Sutton G."/>
            <person name="Rogers Y.-H."/>
            <person name="Friedman R."/>
            <person name="Frazier M."/>
            <person name="Venter J.C."/>
        </authorList>
    </citation>
    <scope>NUCLEOTIDE SEQUENCE [LARGE SCALE GENOMIC DNA]</scope>
    <source>
        <strain evidence="2 3">PCC 7420</strain>
    </source>
</reference>
<sequence length="95" mass="9000">MNPILCGVGHDQDKSSKEQSMKTEDALAAGATVGAGACATISVSGITSGLAGIGGGIAVGGIALTGAFPFLAGGLVGGALTYLLCNKGSDSSSAR</sequence>
<feature type="region of interest" description="Disordered" evidence="1">
    <location>
        <begin position="1"/>
        <end position="22"/>
    </location>
</feature>
<feature type="compositionally biased region" description="Basic and acidic residues" evidence="1">
    <location>
        <begin position="10"/>
        <end position="22"/>
    </location>
</feature>
<proteinExistence type="predicted"/>
<organism evidence="2 3">
    <name type="scientific">Coleofasciculus chthonoplastes PCC 7420</name>
    <dbReference type="NCBI Taxonomy" id="118168"/>
    <lineage>
        <taxon>Bacteria</taxon>
        <taxon>Bacillati</taxon>
        <taxon>Cyanobacteriota</taxon>
        <taxon>Cyanophyceae</taxon>
        <taxon>Coleofasciculales</taxon>
        <taxon>Coleofasciculaceae</taxon>
        <taxon>Coleofasciculus</taxon>
    </lineage>
</organism>
<evidence type="ECO:0000313" key="2">
    <source>
        <dbReference type="EMBL" id="EDX71820.1"/>
    </source>
</evidence>
<dbReference type="AlphaFoldDB" id="B4W1S6"/>
<name>B4W1S6_9CYAN</name>
<dbReference type="HOGENOM" id="CLU_2367982_0_0_3"/>
<dbReference type="Proteomes" id="UP000003835">
    <property type="component" value="Unassembled WGS sequence"/>
</dbReference>
<accession>B4W1S6</accession>